<dbReference type="Proteomes" id="UP000305198">
    <property type="component" value="Unassembled WGS sequence"/>
</dbReference>
<dbReference type="SUPFAM" id="SSF51306">
    <property type="entry name" value="LexA/Signal peptidase"/>
    <property type="match status" value="1"/>
</dbReference>
<dbReference type="Pfam" id="PF00717">
    <property type="entry name" value="Peptidase_S24"/>
    <property type="match status" value="1"/>
</dbReference>
<keyword evidence="2" id="KW-0238">DNA-binding</keyword>
<evidence type="ECO:0000313" key="6">
    <source>
        <dbReference type="Proteomes" id="UP000305198"/>
    </source>
</evidence>
<dbReference type="EMBL" id="SWAV01000005">
    <property type="protein sequence ID" value="TKA90376.1"/>
    <property type="molecule type" value="Genomic_DNA"/>
</dbReference>
<reference evidence="5 6" key="1">
    <citation type="submission" date="2019-04" db="EMBL/GenBank/DDBJ databases">
        <title>Crypto-aerobic microbial life in anoxic (sulfidic) marine sediments.</title>
        <authorList>
            <person name="Bhattacharya S."/>
            <person name="Roy C."/>
            <person name="Mondal N."/>
            <person name="Sarkar J."/>
            <person name="Mandal S."/>
            <person name="Rameez M.J."/>
            <person name="Ghosh W."/>
        </authorList>
    </citation>
    <scope>NUCLEOTIDE SEQUENCE [LARGE SCALE GENOMIC DNA]</scope>
    <source>
        <strain evidence="5 6">SBBB</strain>
    </source>
</reference>
<dbReference type="InterPro" id="IPR015927">
    <property type="entry name" value="Peptidase_S24_S26A/B/C"/>
</dbReference>
<dbReference type="PANTHER" id="PTHR40661:SF3">
    <property type="entry name" value="FELS-1 PROPHAGE TRANSCRIPTIONAL REGULATOR"/>
    <property type="match status" value="1"/>
</dbReference>
<accession>A0A4U0YJT3</accession>
<name>A0A4U0YJT3_9GAMM</name>
<comment type="caution">
    <text evidence="5">The sequence shown here is derived from an EMBL/GenBank/DDBJ whole genome shotgun (WGS) entry which is preliminary data.</text>
</comment>
<dbReference type="CDD" id="cd00093">
    <property type="entry name" value="HTH_XRE"/>
    <property type="match status" value="1"/>
</dbReference>
<evidence type="ECO:0000256" key="2">
    <source>
        <dbReference type="ARBA" id="ARBA00023125"/>
    </source>
</evidence>
<dbReference type="InterPro" id="IPR001387">
    <property type="entry name" value="Cro/C1-type_HTH"/>
</dbReference>
<dbReference type="InterPro" id="IPR036286">
    <property type="entry name" value="LexA/Signal_pep-like_sf"/>
</dbReference>
<gene>
    <name evidence="5" type="ORF">FA869_14760</name>
</gene>
<dbReference type="AlphaFoldDB" id="A0A4U0YJT3"/>
<protein>
    <submittedName>
        <fullName evidence="5">Helix-turn-helix transcriptional regulator</fullName>
    </submittedName>
</protein>
<dbReference type="GO" id="GO:0003677">
    <property type="term" value="F:DNA binding"/>
    <property type="evidence" value="ECO:0007669"/>
    <property type="project" value="UniProtKB-KW"/>
</dbReference>
<evidence type="ECO:0000256" key="1">
    <source>
        <dbReference type="ARBA" id="ARBA00023015"/>
    </source>
</evidence>
<keyword evidence="3" id="KW-0804">Transcription</keyword>
<dbReference type="InterPro" id="IPR039418">
    <property type="entry name" value="LexA-like"/>
</dbReference>
<sequence length="285" mass="31492">MVEPHYQLSVDLKGQLTIDQAPCKYQPMVDTQKIRDEFAARLNKALDGVPSVRAARGRNTDLHELLRANGLSSSKQATHKWLRAEAMPEKDNMRLIARVLGVRAEWLEYGHGDMHSSAGAEGAVEKESNVIAADFSQKRARDGEIDIPHYDVRAAMGAGQVLPSDYIETIRHVTLSLEFLRSQGVSCTQPDNLCMITGFGESMNKTFTSGDPLIIDKGVTSVVTDGVYLFTLSGALFVKRLQIIPGGIRVISDNDAYPPYDITGTDLKNLTIHARVLLAWRSQRL</sequence>
<evidence type="ECO:0000313" key="5">
    <source>
        <dbReference type="EMBL" id="TKA90376.1"/>
    </source>
</evidence>
<evidence type="ECO:0000256" key="3">
    <source>
        <dbReference type="ARBA" id="ARBA00023163"/>
    </source>
</evidence>
<organism evidence="5 6">
    <name type="scientific">Halopseudomonas bauzanensis</name>
    <dbReference type="NCBI Taxonomy" id="653930"/>
    <lineage>
        <taxon>Bacteria</taxon>
        <taxon>Pseudomonadati</taxon>
        <taxon>Pseudomonadota</taxon>
        <taxon>Gammaproteobacteria</taxon>
        <taxon>Pseudomonadales</taxon>
        <taxon>Pseudomonadaceae</taxon>
        <taxon>Halopseudomonas</taxon>
    </lineage>
</organism>
<feature type="domain" description="Peptidase S24/S26A/S26B/S26C" evidence="4">
    <location>
        <begin position="154"/>
        <end position="276"/>
    </location>
</feature>
<proteinExistence type="predicted"/>
<dbReference type="CDD" id="cd06529">
    <property type="entry name" value="S24_LexA-like"/>
    <property type="match status" value="1"/>
</dbReference>
<dbReference type="Gene3D" id="2.10.109.10">
    <property type="entry name" value="Umud Fragment, subunit A"/>
    <property type="match status" value="1"/>
</dbReference>
<evidence type="ECO:0000259" key="4">
    <source>
        <dbReference type="Pfam" id="PF00717"/>
    </source>
</evidence>
<dbReference type="PANTHER" id="PTHR40661">
    <property type="match status" value="1"/>
</dbReference>
<keyword evidence="1" id="KW-0805">Transcription regulation</keyword>